<name>A0A830FVZ7_9EURY</name>
<reference evidence="3" key="2">
    <citation type="submission" date="2020-09" db="EMBL/GenBank/DDBJ databases">
        <authorList>
            <person name="Sun Q."/>
            <person name="Ohkuma M."/>
        </authorList>
    </citation>
    <scope>NUCLEOTIDE SEQUENCE</scope>
    <source>
        <strain evidence="3">JCM 16108</strain>
    </source>
</reference>
<dbReference type="Proteomes" id="UP000614609">
    <property type="component" value="Unassembled WGS sequence"/>
</dbReference>
<evidence type="ECO:0000259" key="2">
    <source>
        <dbReference type="Pfam" id="PF00582"/>
    </source>
</evidence>
<evidence type="ECO:0000313" key="4">
    <source>
        <dbReference type="EMBL" id="MBP1953225.1"/>
    </source>
</evidence>
<dbReference type="OrthoDB" id="307404at2157"/>
<dbReference type="EMBL" id="BMOO01000003">
    <property type="protein sequence ID" value="GGM66913.1"/>
    <property type="molecule type" value="Genomic_DNA"/>
</dbReference>
<dbReference type="InterPro" id="IPR006016">
    <property type="entry name" value="UspA"/>
</dbReference>
<evidence type="ECO:0000313" key="3">
    <source>
        <dbReference type="EMBL" id="GGM66913.1"/>
    </source>
</evidence>
<gene>
    <name evidence="3" type="ORF">GCM10009017_16300</name>
    <name evidence="4" type="ORF">J2752_000106</name>
</gene>
<dbReference type="RefSeq" id="WP_188871738.1">
    <property type="nucleotide sequence ID" value="NZ_BMOO01000003.1"/>
</dbReference>
<comment type="caution">
    <text evidence="3">The sequence shown here is derived from an EMBL/GenBank/DDBJ whole genome shotgun (WGS) entry which is preliminary data.</text>
</comment>
<evidence type="ECO:0000313" key="5">
    <source>
        <dbReference type="Proteomes" id="UP000614609"/>
    </source>
</evidence>
<proteinExistence type="inferred from homology"/>
<protein>
    <submittedName>
        <fullName evidence="4">Nucleotide-binding universal stress UspA family protein</fullName>
    </submittedName>
    <submittedName>
        <fullName evidence="3">Universal stress protein UspA</fullName>
    </submittedName>
</protein>
<reference evidence="4" key="3">
    <citation type="submission" date="2021-03" db="EMBL/GenBank/DDBJ databases">
        <title>Genomic Encyclopedia of Type Strains, Phase IV (KMG-IV): sequencing the most valuable type-strain genomes for metagenomic binning, comparative biology and taxonomic classification.</title>
        <authorList>
            <person name="Goeker M."/>
        </authorList>
    </citation>
    <scope>NUCLEOTIDE SEQUENCE</scope>
    <source>
        <strain evidence="4">DSM 22443</strain>
    </source>
</reference>
<keyword evidence="5" id="KW-1185">Reference proteome</keyword>
<dbReference type="PANTHER" id="PTHR46268">
    <property type="entry name" value="STRESS RESPONSE PROTEIN NHAX"/>
    <property type="match status" value="1"/>
</dbReference>
<dbReference type="Gene3D" id="3.40.50.620">
    <property type="entry name" value="HUPs"/>
    <property type="match status" value="1"/>
</dbReference>
<dbReference type="CDD" id="cd00293">
    <property type="entry name" value="USP-like"/>
    <property type="match status" value="1"/>
</dbReference>
<dbReference type="Proteomes" id="UP000765891">
    <property type="component" value="Unassembled WGS sequence"/>
</dbReference>
<comment type="similarity">
    <text evidence="1">Belongs to the universal stress protein A family.</text>
</comment>
<dbReference type="InterPro" id="IPR014729">
    <property type="entry name" value="Rossmann-like_a/b/a_fold"/>
</dbReference>
<organism evidence="3 5">
    <name type="scientific">Halarchaeum rubridurum</name>
    <dbReference type="NCBI Taxonomy" id="489911"/>
    <lineage>
        <taxon>Archaea</taxon>
        <taxon>Methanobacteriati</taxon>
        <taxon>Methanobacteriota</taxon>
        <taxon>Stenosarchaea group</taxon>
        <taxon>Halobacteria</taxon>
        <taxon>Halobacteriales</taxon>
        <taxon>Halobacteriaceae</taxon>
    </lineage>
</organism>
<dbReference type="Pfam" id="PF00582">
    <property type="entry name" value="Usp"/>
    <property type="match status" value="1"/>
</dbReference>
<evidence type="ECO:0000256" key="1">
    <source>
        <dbReference type="ARBA" id="ARBA00008791"/>
    </source>
</evidence>
<dbReference type="EMBL" id="JAGGKO010000001">
    <property type="protein sequence ID" value="MBP1953225.1"/>
    <property type="molecule type" value="Genomic_DNA"/>
</dbReference>
<feature type="domain" description="UspA" evidence="2">
    <location>
        <begin position="3"/>
        <end position="142"/>
    </location>
</feature>
<dbReference type="PANTHER" id="PTHR46268:SF6">
    <property type="entry name" value="UNIVERSAL STRESS PROTEIN UP12"/>
    <property type="match status" value="1"/>
</dbReference>
<dbReference type="AlphaFoldDB" id="A0A830FVZ7"/>
<accession>A0A830FVZ7</accession>
<sequence length="147" mass="15809">MVILAAVGEKHDQEAIIETGLDLAEAYDDDLRVLHVIPEDEAEAHFESVRSIDQFSDTSFSIEIERAEDIAEQLVEMALGDVPANVTPAGRIGDPMQEILDDAAAVDPRYIVVGGRKRSPTGKALFGSVTQSVILSADHPVVSVLAE</sequence>
<reference evidence="3" key="1">
    <citation type="journal article" date="2014" name="Int. J. Syst. Evol. Microbiol.">
        <title>Complete genome sequence of Corynebacterium casei LMG S-19264T (=DSM 44701T), isolated from a smear-ripened cheese.</title>
        <authorList>
            <consortium name="US DOE Joint Genome Institute (JGI-PGF)"/>
            <person name="Walter F."/>
            <person name="Albersmeier A."/>
            <person name="Kalinowski J."/>
            <person name="Ruckert C."/>
        </authorList>
    </citation>
    <scope>NUCLEOTIDE SEQUENCE</scope>
    <source>
        <strain evidence="3">JCM 16108</strain>
    </source>
</reference>
<dbReference type="SUPFAM" id="SSF52402">
    <property type="entry name" value="Adenine nucleotide alpha hydrolases-like"/>
    <property type="match status" value="1"/>
</dbReference>